<dbReference type="InterPro" id="IPR012599">
    <property type="entry name" value="Propeptide_C1A"/>
</dbReference>
<dbReference type="AlphaFoldDB" id="A0A5K3FU04"/>
<evidence type="ECO:0000256" key="3">
    <source>
        <dbReference type="ARBA" id="ARBA00022729"/>
    </source>
</evidence>
<feature type="signal peptide" evidence="10">
    <location>
        <begin position="1"/>
        <end position="22"/>
    </location>
</feature>
<dbReference type="PROSITE" id="PS00640">
    <property type="entry name" value="THIOL_PROTEASE_ASN"/>
    <property type="match status" value="1"/>
</dbReference>
<keyword evidence="5" id="KW-0788">Thiol protease</keyword>
<evidence type="ECO:0000256" key="10">
    <source>
        <dbReference type="SAM" id="SignalP"/>
    </source>
</evidence>
<dbReference type="PANTHER" id="PTHR12411">
    <property type="entry name" value="CYSTEINE PROTEASE FAMILY C1-RELATED"/>
    <property type="match status" value="1"/>
</dbReference>
<keyword evidence="3 10" id="KW-0732">Signal</keyword>
<evidence type="ECO:0000256" key="5">
    <source>
        <dbReference type="ARBA" id="ARBA00022807"/>
    </source>
</evidence>
<name>A0A5K3FU04_MESCO</name>
<organism evidence="12">
    <name type="scientific">Mesocestoides corti</name>
    <name type="common">Flatworm</name>
    <dbReference type="NCBI Taxonomy" id="53468"/>
    <lineage>
        <taxon>Eukaryota</taxon>
        <taxon>Metazoa</taxon>
        <taxon>Spiralia</taxon>
        <taxon>Lophotrochozoa</taxon>
        <taxon>Platyhelminthes</taxon>
        <taxon>Cestoda</taxon>
        <taxon>Eucestoda</taxon>
        <taxon>Cyclophyllidea</taxon>
        <taxon>Mesocestoididae</taxon>
        <taxon>Mesocestoides</taxon>
    </lineage>
</organism>
<evidence type="ECO:0000256" key="6">
    <source>
        <dbReference type="ARBA" id="ARBA00023145"/>
    </source>
</evidence>
<sequence length="356" mass="39314">MLEAPALFVALLSLLLPSCVVTQDCLQQWDVHAKPVALHEPLSQEIVDYVNRLNTTWKAAPVTRFTAPSQLRQQLGTIPHPMGKRLPLLTTFGESTFKDLPKSFDPRTKWPNCKTLFEIRDQGSCGSCWAFGAAEAMSDRLCIHNPEAVKGTADIVRLSADDLLSCCSICGMGCNGGFPLEAWEFWKRKGLVSGGLYGTKGVCRAYEIPPCEHHVNGTRPPCSGDAKTPKCKHTCQPEYKVTYAKDKHFATKVYSIRKDEDAIKHELFTNGPVEADFEVYADFPSYKSGVYQHVSGALLGGHAIKLMGWGEENGVPYWLCANSWNTDWGDGGFFKILRGENHCGIESDINAGIPKV</sequence>
<dbReference type="SMART" id="SM00645">
    <property type="entry name" value="Pept_C1"/>
    <property type="match status" value="1"/>
</dbReference>
<evidence type="ECO:0000256" key="8">
    <source>
        <dbReference type="ARBA" id="ARBA00055576"/>
    </source>
</evidence>
<proteinExistence type="inferred from homology"/>
<dbReference type="CDD" id="cd02620">
    <property type="entry name" value="Peptidase_C1A_CathepsinB"/>
    <property type="match status" value="1"/>
</dbReference>
<dbReference type="PROSITE" id="PS00139">
    <property type="entry name" value="THIOL_PROTEASE_CYS"/>
    <property type="match status" value="1"/>
</dbReference>
<dbReference type="GO" id="GO:0006508">
    <property type="term" value="P:proteolysis"/>
    <property type="evidence" value="ECO:0007669"/>
    <property type="project" value="UniProtKB-KW"/>
</dbReference>
<feature type="domain" description="Peptidase C1A papain C-terminal" evidence="11">
    <location>
        <begin position="100"/>
        <end position="353"/>
    </location>
</feature>
<dbReference type="WBParaSite" id="MCU_011291-RC">
    <property type="protein sequence ID" value="MCU_011291-RC"/>
    <property type="gene ID" value="MCU_011291"/>
</dbReference>
<dbReference type="Pfam" id="PF08127">
    <property type="entry name" value="Propeptide_C1"/>
    <property type="match status" value="1"/>
</dbReference>
<dbReference type="FunFam" id="3.90.70.10:FF:000031">
    <property type="entry name" value="Cathepsin B"/>
    <property type="match status" value="1"/>
</dbReference>
<dbReference type="InterPro" id="IPR013128">
    <property type="entry name" value="Peptidase_C1A"/>
</dbReference>
<dbReference type="PROSITE" id="PS00639">
    <property type="entry name" value="THIOL_PROTEASE_HIS"/>
    <property type="match status" value="1"/>
</dbReference>
<dbReference type="Pfam" id="PF00112">
    <property type="entry name" value="Peptidase_C1"/>
    <property type="match status" value="1"/>
</dbReference>
<dbReference type="InterPro" id="IPR000668">
    <property type="entry name" value="Peptidase_C1A_C"/>
</dbReference>
<evidence type="ECO:0000256" key="1">
    <source>
        <dbReference type="ARBA" id="ARBA00008455"/>
    </source>
</evidence>
<keyword evidence="4" id="KW-0378">Hydrolase</keyword>
<evidence type="ECO:0000256" key="7">
    <source>
        <dbReference type="ARBA" id="ARBA00023157"/>
    </source>
</evidence>
<dbReference type="SUPFAM" id="SSF54001">
    <property type="entry name" value="Cysteine proteinases"/>
    <property type="match status" value="1"/>
</dbReference>
<dbReference type="GO" id="GO:0004197">
    <property type="term" value="F:cysteine-type endopeptidase activity"/>
    <property type="evidence" value="ECO:0007669"/>
    <property type="project" value="InterPro"/>
</dbReference>
<dbReference type="PRINTS" id="PR00705">
    <property type="entry name" value="PAPAIN"/>
</dbReference>
<dbReference type="InterPro" id="IPR025660">
    <property type="entry name" value="Pept_his_AS"/>
</dbReference>
<keyword evidence="7" id="KW-1015">Disulfide bond</keyword>
<dbReference type="InterPro" id="IPR038765">
    <property type="entry name" value="Papain-like_cys_pep_sf"/>
</dbReference>
<feature type="chain" id="PRO_5024318127" description="Cathepsin B-like cysteine proteinase" evidence="10">
    <location>
        <begin position="23"/>
        <end position="356"/>
    </location>
</feature>
<evidence type="ECO:0000256" key="9">
    <source>
        <dbReference type="ARBA" id="ARBA00073107"/>
    </source>
</evidence>
<comment type="function">
    <text evidence="8">Thiol protease. Has a role as a digestive enzyme.</text>
</comment>
<protein>
    <recommendedName>
        <fullName evidence="9">Cathepsin B-like cysteine proteinase</fullName>
    </recommendedName>
</protein>
<evidence type="ECO:0000256" key="4">
    <source>
        <dbReference type="ARBA" id="ARBA00022801"/>
    </source>
</evidence>
<accession>A0A5K3FU04</accession>
<keyword evidence="6" id="KW-0865">Zymogen</keyword>
<evidence type="ECO:0000313" key="12">
    <source>
        <dbReference type="WBParaSite" id="MCU_011291-RC"/>
    </source>
</evidence>
<dbReference type="Gene3D" id="3.90.70.10">
    <property type="entry name" value="Cysteine proteinases"/>
    <property type="match status" value="1"/>
</dbReference>
<comment type="similarity">
    <text evidence="1">Belongs to the peptidase C1 family.</text>
</comment>
<evidence type="ECO:0000256" key="2">
    <source>
        <dbReference type="ARBA" id="ARBA00022670"/>
    </source>
</evidence>
<keyword evidence="2" id="KW-0645">Protease</keyword>
<reference evidence="12" key="1">
    <citation type="submission" date="2019-11" db="UniProtKB">
        <authorList>
            <consortium name="WormBaseParasite"/>
        </authorList>
    </citation>
    <scope>IDENTIFICATION</scope>
</reference>
<dbReference type="InterPro" id="IPR025661">
    <property type="entry name" value="Pept_asp_AS"/>
</dbReference>
<dbReference type="InterPro" id="IPR000169">
    <property type="entry name" value="Pept_cys_AS"/>
</dbReference>
<evidence type="ECO:0000259" key="11">
    <source>
        <dbReference type="SMART" id="SM00645"/>
    </source>
</evidence>